<reference evidence="1" key="1">
    <citation type="journal article" date="2019" name="MBio">
        <title>Virus Genomes from Deep Sea Sediments Expand the Ocean Megavirome and Support Independent Origins of Viral Gigantism.</title>
        <authorList>
            <person name="Backstrom D."/>
            <person name="Yutin N."/>
            <person name="Jorgensen S.L."/>
            <person name="Dharamshi J."/>
            <person name="Homa F."/>
            <person name="Zaremba-Niedwiedzka K."/>
            <person name="Spang A."/>
            <person name="Wolf Y.I."/>
            <person name="Koonin E.V."/>
            <person name="Ettema T.J."/>
        </authorList>
    </citation>
    <scope>NUCLEOTIDE SEQUENCE</scope>
</reference>
<dbReference type="Gene3D" id="3.20.20.410">
    <property type="entry name" value="Protein of unknown function UPF0759"/>
    <property type="match status" value="1"/>
</dbReference>
<gene>
    <name evidence="1" type="ORF">LCPAC304_05960</name>
</gene>
<proteinExistence type="predicted"/>
<dbReference type="Pfam" id="PF01904">
    <property type="entry name" value="DUF72"/>
    <property type="match status" value="1"/>
</dbReference>
<dbReference type="EMBL" id="MK500570">
    <property type="protein sequence ID" value="QBK92249.1"/>
    <property type="molecule type" value="Genomic_DNA"/>
</dbReference>
<dbReference type="PANTHER" id="PTHR30348">
    <property type="entry name" value="UNCHARACTERIZED PROTEIN YECE"/>
    <property type="match status" value="1"/>
</dbReference>
<dbReference type="InterPro" id="IPR036520">
    <property type="entry name" value="UPF0759_sf"/>
</dbReference>
<accession>A0A481ZAZ7</accession>
<dbReference type="SUPFAM" id="SSF117396">
    <property type="entry name" value="TM1631-like"/>
    <property type="match status" value="1"/>
</dbReference>
<organism evidence="1">
    <name type="scientific">Pithovirus LCPAC304</name>
    <dbReference type="NCBI Taxonomy" id="2506594"/>
    <lineage>
        <taxon>Viruses</taxon>
        <taxon>Pithoviruses</taxon>
    </lineage>
</organism>
<sequence length="306" mass="35624">MIPSTSNVFVGTSGYDYKHWCSGVIPGKAGFYKGKKCTLQEYSEHFNFVELNAPFYKVPTAKAVEGWKEKSPDDFKFVVKVNKYLTHNKKLIEWETLFPEFYDRIRLLGDKLLGFLIQLPPMFGNSKNTSKVDGLTPIQRVEKACRFTKEYYPDVDFFVEFRHHTWFYPEVFDVLRDKWSLVVVHLNNNGFQYGKHMCSGFSPPLAMFPQALTVPDKIYFRNHGTWWHQPYAGGYSDEELAMMISLFQSNKTVVAFDNTDSMQYQALFQDPFFPCKKGFTEEFFRAKTILPQAVVDAKRVLEIVEC</sequence>
<evidence type="ECO:0000313" key="1">
    <source>
        <dbReference type="EMBL" id="QBK92249.1"/>
    </source>
</evidence>
<protein>
    <recommendedName>
        <fullName evidence="2">DUF72 domain-containing protein</fullName>
    </recommendedName>
</protein>
<evidence type="ECO:0008006" key="2">
    <source>
        <dbReference type="Google" id="ProtNLM"/>
    </source>
</evidence>
<name>A0A481ZAZ7_9VIRU</name>
<dbReference type="PANTHER" id="PTHR30348:SF4">
    <property type="entry name" value="DUF72 DOMAIN-CONTAINING PROTEIN"/>
    <property type="match status" value="1"/>
</dbReference>
<dbReference type="InterPro" id="IPR002763">
    <property type="entry name" value="DUF72"/>
</dbReference>